<feature type="repeat" description="PPR" evidence="2">
    <location>
        <begin position="295"/>
        <end position="329"/>
    </location>
</feature>
<proteinExistence type="predicted"/>
<keyword evidence="5" id="KW-1185">Reference proteome</keyword>
<evidence type="ECO:0000313" key="5">
    <source>
        <dbReference type="Proteomes" id="UP001454036"/>
    </source>
</evidence>
<name>A0AAV3PMT2_LITER</name>
<dbReference type="Pfam" id="PF20431">
    <property type="entry name" value="E_motif"/>
    <property type="match status" value="1"/>
</dbReference>
<dbReference type="InterPro" id="IPR046848">
    <property type="entry name" value="E_motif"/>
</dbReference>
<dbReference type="GO" id="GO:0009451">
    <property type="term" value="P:RNA modification"/>
    <property type="evidence" value="ECO:0007669"/>
    <property type="project" value="InterPro"/>
</dbReference>
<dbReference type="EMBL" id="BAABME010001994">
    <property type="protein sequence ID" value="GAA0152491.1"/>
    <property type="molecule type" value="Genomic_DNA"/>
</dbReference>
<dbReference type="Proteomes" id="UP001454036">
    <property type="component" value="Unassembled WGS sequence"/>
</dbReference>
<reference evidence="4 5" key="1">
    <citation type="submission" date="2024-01" db="EMBL/GenBank/DDBJ databases">
        <title>The complete chloroplast genome sequence of Lithospermum erythrorhizon: insights into the phylogenetic relationship among Boraginaceae species and the maternal lineages of purple gromwells.</title>
        <authorList>
            <person name="Okada T."/>
            <person name="Watanabe K."/>
        </authorList>
    </citation>
    <scope>NUCLEOTIDE SEQUENCE [LARGE SCALE GENOMIC DNA]</scope>
</reference>
<dbReference type="SUPFAM" id="SSF48452">
    <property type="entry name" value="TPR-like"/>
    <property type="match status" value="2"/>
</dbReference>
<dbReference type="InterPro" id="IPR002885">
    <property type="entry name" value="PPR_rpt"/>
</dbReference>
<evidence type="ECO:0000256" key="2">
    <source>
        <dbReference type="PROSITE-ProRule" id="PRU00708"/>
    </source>
</evidence>
<evidence type="ECO:0000256" key="1">
    <source>
        <dbReference type="ARBA" id="ARBA00022737"/>
    </source>
</evidence>
<feature type="repeat" description="PPR" evidence="2">
    <location>
        <begin position="154"/>
        <end position="188"/>
    </location>
</feature>
<evidence type="ECO:0008006" key="6">
    <source>
        <dbReference type="Google" id="ProtNLM"/>
    </source>
</evidence>
<dbReference type="PANTHER" id="PTHR47926">
    <property type="entry name" value="PENTATRICOPEPTIDE REPEAT-CONTAINING PROTEIN"/>
    <property type="match status" value="1"/>
</dbReference>
<keyword evidence="3" id="KW-0732">Signal</keyword>
<feature type="chain" id="PRO_5043595793" description="Pentatricopeptide repeat-containing protein" evidence="3">
    <location>
        <begin position="21"/>
        <end position="340"/>
    </location>
</feature>
<dbReference type="Pfam" id="PF01535">
    <property type="entry name" value="PPR"/>
    <property type="match status" value="4"/>
</dbReference>
<gene>
    <name evidence="4" type="ORF">LIER_10961</name>
</gene>
<dbReference type="Gene3D" id="1.25.40.10">
    <property type="entry name" value="Tetratricopeptide repeat domain"/>
    <property type="match status" value="2"/>
</dbReference>
<dbReference type="InterPro" id="IPR046960">
    <property type="entry name" value="PPR_At4g14850-like_plant"/>
</dbReference>
<protein>
    <recommendedName>
        <fullName evidence="6">Pentatricopeptide repeat-containing protein</fullName>
    </recommendedName>
</protein>
<sequence length="340" mass="37860">MHGFVIRLGWLRSVFVGCSLIHMYGKCLRVDDAALVFDEMPDRNTVCVNALLSGYVEAKKWREGLELVRNMNGLNLDCDSLTLSGALRACAGLPAMDLGRQVHGFVIRRVSDVVCDVHLQSLLIEMYGKCGLVGKARQVFEKLGFEQGGENEKDVVLWTSMLGAYGRNGDFEEVINLFRVMLIEGTRPDGISFLTVISACGHSGQVELGMEYFESMSRDFGLVHDPEHYSCVIDLLSRAGELDKAWKLVCEMPHVESINHTISLWGSLLSACYECGNVELGKLAAQKALELEPQNVGIYLLLSNIYAKNGMWDAIEQLREVMNERGVKKDIGRSWVDLST</sequence>
<organism evidence="4 5">
    <name type="scientific">Lithospermum erythrorhizon</name>
    <name type="common">Purple gromwell</name>
    <name type="synonym">Lithospermum officinale var. erythrorhizon</name>
    <dbReference type="NCBI Taxonomy" id="34254"/>
    <lineage>
        <taxon>Eukaryota</taxon>
        <taxon>Viridiplantae</taxon>
        <taxon>Streptophyta</taxon>
        <taxon>Embryophyta</taxon>
        <taxon>Tracheophyta</taxon>
        <taxon>Spermatophyta</taxon>
        <taxon>Magnoliopsida</taxon>
        <taxon>eudicotyledons</taxon>
        <taxon>Gunneridae</taxon>
        <taxon>Pentapetalae</taxon>
        <taxon>asterids</taxon>
        <taxon>lamiids</taxon>
        <taxon>Boraginales</taxon>
        <taxon>Boraginaceae</taxon>
        <taxon>Boraginoideae</taxon>
        <taxon>Lithospermeae</taxon>
        <taxon>Lithospermum</taxon>
    </lineage>
</organism>
<comment type="caution">
    <text evidence="4">The sequence shown here is derived from an EMBL/GenBank/DDBJ whole genome shotgun (WGS) entry which is preliminary data.</text>
</comment>
<dbReference type="Pfam" id="PF13041">
    <property type="entry name" value="PPR_2"/>
    <property type="match status" value="1"/>
</dbReference>
<dbReference type="GO" id="GO:0003723">
    <property type="term" value="F:RNA binding"/>
    <property type="evidence" value="ECO:0007669"/>
    <property type="project" value="InterPro"/>
</dbReference>
<dbReference type="FunFam" id="1.25.40.10:FF:000525">
    <property type="entry name" value="Pentatricopeptide (PPR) repeat-containing protein-like"/>
    <property type="match status" value="1"/>
</dbReference>
<dbReference type="PANTHER" id="PTHR47926:SF386">
    <property type="entry name" value="PENTATRICOPEPTIDE REPEAT-CONTAINING PROTEIN"/>
    <property type="match status" value="1"/>
</dbReference>
<accession>A0AAV3PMT2</accession>
<dbReference type="AlphaFoldDB" id="A0AAV3PMT2"/>
<evidence type="ECO:0000256" key="3">
    <source>
        <dbReference type="SAM" id="SignalP"/>
    </source>
</evidence>
<feature type="signal peptide" evidence="3">
    <location>
        <begin position="1"/>
        <end position="20"/>
    </location>
</feature>
<feature type="repeat" description="PPR" evidence="2">
    <location>
        <begin position="225"/>
        <end position="255"/>
    </location>
</feature>
<evidence type="ECO:0000313" key="4">
    <source>
        <dbReference type="EMBL" id="GAA0152491.1"/>
    </source>
</evidence>
<dbReference type="InterPro" id="IPR011990">
    <property type="entry name" value="TPR-like_helical_dom_sf"/>
</dbReference>
<dbReference type="NCBIfam" id="TIGR00756">
    <property type="entry name" value="PPR"/>
    <property type="match status" value="3"/>
</dbReference>
<keyword evidence="1" id="KW-0677">Repeat</keyword>
<dbReference type="PROSITE" id="PS51375">
    <property type="entry name" value="PPR"/>
    <property type="match status" value="3"/>
</dbReference>